<dbReference type="SUPFAM" id="SSF54909">
    <property type="entry name" value="Dimeric alpha+beta barrel"/>
    <property type="match status" value="1"/>
</dbReference>
<name>A0AA37C035_9ACTN</name>
<proteinExistence type="predicted"/>
<dbReference type="EMBL" id="BNDZ01000005">
    <property type="protein sequence ID" value="GHI48010.1"/>
    <property type="molecule type" value="Genomic_DNA"/>
</dbReference>
<dbReference type="InterPro" id="IPR011008">
    <property type="entry name" value="Dimeric_a/b-barrel"/>
</dbReference>
<evidence type="ECO:0000313" key="4">
    <source>
        <dbReference type="Proteomes" id="UP001051844"/>
    </source>
</evidence>
<reference evidence="3" key="1">
    <citation type="submission" date="2022-09" db="EMBL/GenBank/DDBJ databases">
        <title>Whole genome shotgun sequence of Streptomyces albidoflavus NBRC 12854.</title>
        <authorList>
            <person name="Komaki H."/>
            <person name="Tamura T."/>
        </authorList>
    </citation>
    <scope>NUCLEOTIDE SEQUENCE</scope>
    <source>
        <strain evidence="3">NBRC 12854</strain>
    </source>
</reference>
<dbReference type="AlphaFoldDB" id="A0AA37C035"/>
<comment type="caution">
    <text evidence="3">The sequence shown here is derived from an EMBL/GenBank/DDBJ whole genome shotgun (WGS) entry which is preliminary data.</text>
</comment>
<evidence type="ECO:0000256" key="1">
    <source>
        <dbReference type="SAM" id="MobiDB-lite"/>
    </source>
</evidence>
<feature type="compositionally biased region" description="Polar residues" evidence="1">
    <location>
        <begin position="24"/>
        <end position="33"/>
    </location>
</feature>
<feature type="compositionally biased region" description="Basic and acidic residues" evidence="1">
    <location>
        <begin position="54"/>
        <end position="66"/>
    </location>
</feature>
<dbReference type="InterPro" id="IPR019887">
    <property type="entry name" value="Tscrpt_reg_AsnC/Lrp_C"/>
</dbReference>
<evidence type="ECO:0000313" key="3">
    <source>
        <dbReference type="EMBL" id="GHI48010.1"/>
    </source>
</evidence>
<evidence type="ECO:0000259" key="2">
    <source>
        <dbReference type="Pfam" id="PF01037"/>
    </source>
</evidence>
<feature type="compositionally biased region" description="Low complexity" evidence="1">
    <location>
        <begin position="1"/>
        <end position="16"/>
    </location>
</feature>
<protein>
    <recommendedName>
        <fullName evidence="2">Transcription regulator AsnC/Lrp ligand binding domain-containing protein</fullName>
    </recommendedName>
</protein>
<feature type="compositionally biased region" description="Basic and acidic residues" evidence="1">
    <location>
        <begin position="79"/>
        <end position="92"/>
    </location>
</feature>
<organism evidence="3 4">
    <name type="scientific">Streptomyces albidoflavus</name>
    <dbReference type="NCBI Taxonomy" id="1886"/>
    <lineage>
        <taxon>Bacteria</taxon>
        <taxon>Bacillati</taxon>
        <taxon>Actinomycetota</taxon>
        <taxon>Actinomycetes</taxon>
        <taxon>Kitasatosporales</taxon>
        <taxon>Streptomycetaceae</taxon>
        <taxon>Streptomyces</taxon>
        <taxon>Streptomyces albidoflavus group</taxon>
    </lineage>
</organism>
<gene>
    <name evidence="3" type="ORF">ScoT_41840</name>
</gene>
<feature type="compositionally biased region" description="Basic and acidic residues" evidence="1">
    <location>
        <begin position="108"/>
        <end position="124"/>
    </location>
</feature>
<accession>A0AA37C035</accession>
<feature type="compositionally biased region" description="Acidic residues" evidence="1">
    <location>
        <begin position="157"/>
        <end position="166"/>
    </location>
</feature>
<feature type="domain" description="Transcription regulator AsnC/Lrp ligand binding" evidence="2">
    <location>
        <begin position="167"/>
        <end position="227"/>
    </location>
</feature>
<dbReference type="Proteomes" id="UP001051844">
    <property type="component" value="Unassembled WGS sequence"/>
</dbReference>
<dbReference type="Gene3D" id="3.30.70.920">
    <property type="match status" value="1"/>
</dbReference>
<dbReference type="Pfam" id="PF01037">
    <property type="entry name" value="AsnC_trans_reg"/>
    <property type="match status" value="1"/>
</dbReference>
<sequence>MAASVRATAAAAAASTGPYPPIATRSSPASGTGTPARGERRPVRGARPGSGTGDGDHHQGDEHGDQDQLQPGPGPHPAQPDRQDQHQQAERGHVRRPPAGAEQLGHVDAADEADHRRARDHARQEAPGGGLSGARAEPGRGVPRDAGRRPCPRTEAGEDEGDEAGEEQQAALTAIPAVVACHVVSGEADFLVEIAVPDLAAYEQVLLDEILAIGPVRDVRSTFAIRTVLSRGPLPVDHRRLGG</sequence>
<feature type="region of interest" description="Disordered" evidence="1">
    <location>
        <begin position="1"/>
        <end position="168"/>
    </location>
</feature>